<feature type="signal peptide" evidence="1">
    <location>
        <begin position="1"/>
        <end position="19"/>
    </location>
</feature>
<evidence type="ECO:0000256" key="1">
    <source>
        <dbReference type="SAM" id="SignalP"/>
    </source>
</evidence>
<dbReference type="Gene3D" id="3.40.190.10">
    <property type="entry name" value="Periplasmic binding protein-like II"/>
    <property type="match status" value="2"/>
</dbReference>
<keyword evidence="1" id="KW-0732">Signal</keyword>
<evidence type="ECO:0000313" key="3">
    <source>
        <dbReference type="EMBL" id="MFC3531908.1"/>
    </source>
</evidence>
<gene>
    <name evidence="3" type="ORF">ACFOLG_06885</name>
</gene>
<dbReference type="RefSeq" id="WP_386089969.1">
    <property type="nucleotide sequence ID" value="NZ_JBHRXN010000012.1"/>
</dbReference>
<sequence>MKPLALAGLLLLASPALPAADLTVYTTDYPPLSMLSDARQRSGIGYELLQQAARLSGVSLDIRTDLPWKRAQQAALKTANTCAYPLSRSPEREVLYRWVGLLHRGELGLFALNNAPSPGDLAAAARLRIVVMLGTTAENRLKEHKLRYSTTRTPADSLLMLQDRAVDLWAVHDVVARYYAQQQHIDIKQVLPLARADSWLGCNRDSAPLPANKLADALAQLQQNGEARRIARRYLP</sequence>
<dbReference type="PANTHER" id="PTHR38834">
    <property type="entry name" value="PERIPLASMIC SUBSTRATE BINDING PROTEIN FAMILY 3"/>
    <property type="match status" value="1"/>
</dbReference>
<dbReference type="InterPro" id="IPR001638">
    <property type="entry name" value="Solute-binding_3/MltF_N"/>
</dbReference>
<feature type="domain" description="Solute-binding protein family 3/N-terminal" evidence="2">
    <location>
        <begin position="25"/>
        <end position="235"/>
    </location>
</feature>
<organism evidence="3 4">
    <name type="scientific">Vogesella facilis</name>
    <dbReference type="NCBI Taxonomy" id="1655232"/>
    <lineage>
        <taxon>Bacteria</taxon>
        <taxon>Pseudomonadati</taxon>
        <taxon>Pseudomonadota</taxon>
        <taxon>Betaproteobacteria</taxon>
        <taxon>Neisseriales</taxon>
        <taxon>Chromobacteriaceae</taxon>
        <taxon>Vogesella</taxon>
    </lineage>
</organism>
<comment type="caution">
    <text evidence="3">The sequence shown here is derived from an EMBL/GenBank/DDBJ whole genome shotgun (WGS) entry which is preliminary data.</text>
</comment>
<evidence type="ECO:0000313" key="4">
    <source>
        <dbReference type="Proteomes" id="UP001595741"/>
    </source>
</evidence>
<accession>A0ABV7RDK0</accession>
<keyword evidence="4" id="KW-1185">Reference proteome</keyword>
<reference evidence="4" key="1">
    <citation type="journal article" date="2019" name="Int. J. Syst. Evol. Microbiol.">
        <title>The Global Catalogue of Microorganisms (GCM) 10K type strain sequencing project: providing services to taxonomists for standard genome sequencing and annotation.</title>
        <authorList>
            <consortium name="The Broad Institute Genomics Platform"/>
            <consortium name="The Broad Institute Genome Sequencing Center for Infectious Disease"/>
            <person name="Wu L."/>
            <person name="Ma J."/>
        </authorList>
    </citation>
    <scope>NUCLEOTIDE SEQUENCE [LARGE SCALE GENOMIC DNA]</scope>
    <source>
        <strain evidence="4">KCTC 42742</strain>
    </source>
</reference>
<name>A0ABV7RDK0_9NEIS</name>
<proteinExistence type="predicted"/>
<protein>
    <submittedName>
        <fullName evidence="3">Substrate-binding periplasmic protein</fullName>
    </submittedName>
</protein>
<dbReference type="PANTHER" id="PTHR38834:SF3">
    <property type="entry name" value="SOLUTE-BINDING PROTEIN FAMILY 3_N-TERMINAL DOMAIN-CONTAINING PROTEIN"/>
    <property type="match status" value="1"/>
</dbReference>
<feature type="chain" id="PRO_5046398468" evidence="1">
    <location>
        <begin position="20"/>
        <end position="236"/>
    </location>
</feature>
<evidence type="ECO:0000259" key="2">
    <source>
        <dbReference type="Pfam" id="PF00497"/>
    </source>
</evidence>
<dbReference type="SUPFAM" id="SSF53850">
    <property type="entry name" value="Periplasmic binding protein-like II"/>
    <property type="match status" value="1"/>
</dbReference>
<dbReference type="Proteomes" id="UP001595741">
    <property type="component" value="Unassembled WGS sequence"/>
</dbReference>
<dbReference type="EMBL" id="JBHRXN010000012">
    <property type="protein sequence ID" value="MFC3531908.1"/>
    <property type="molecule type" value="Genomic_DNA"/>
</dbReference>
<dbReference type="Pfam" id="PF00497">
    <property type="entry name" value="SBP_bac_3"/>
    <property type="match status" value="1"/>
</dbReference>